<sequence length="394" mass="45608">MASFQKYKTKDGEKWMFKMDVGIDPATGKRKTTTRRGFKTKKEAQLAAAKLYDEINNGGYVKDTNILFKDFAQEWLAIYSETAKISTIRARKHELGHLMRYFGNLKLKDVTRKMYQDMLLDLKKKGYADNTLDGIHTTGRMIFKKAMELELINSNPTEYAKVPKQKKTVEDIESGNKDMKFLEKHELALFLKTAQEHGLAMDYVVFSTLAYTGMRLGELLALQWKDINFKEHTIAITKTLYSPRNNERYYQLLPPKTQGSIRTIKVDPNIISLLKKHKAEQNEIKLRMGELYHDLGFVFARPSGFPEVPKKIEIRMKRLLRIANIHKHVTPHSLRHTHTSLLIEAGVGIKEIQQRLGHADIETTMNIYAHLTKDLEERASQKFSELMSNFIKNL</sequence>
<evidence type="ECO:0000313" key="9">
    <source>
        <dbReference type="Proteomes" id="UP000005636"/>
    </source>
</evidence>
<dbReference type="Pfam" id="PF00589">
    <property type="entry name" value="Phage_integrase"/>
    <property type="match status" value="1"/>
</dbReference>
<organism evidence="8 9">
    <name type="scientific">Geobacillus thermoleovorans CCB_US3_UF5</name>
    <dbReference type="NCBI Taxonomy" id="1111068"/>
    <lineage>
        <taxon>Bacteria</taxon>
        <taxon>Bacillati</taxon>
        <taxon>Bacillota</taxon>
        <taxon>Bacilli</taxon>
        <taxon>Bacillales</taxon>
        <taxon>Anoxybacillaceae</taxon>
        <taxon>Geobacillus</taxon>
        <taxon>Geobacillus thermoleovorans group</taxon>
    </lineage>
</organism>
<dbReference type="EMBL" id="CP003125">
    <property type="protein sequence ID" value="AEV17596.1"/>
    <property type="molecule type" value="Genomic_DNA"/>
</dbReference>
<dbReference type="InterPro" id="IPR002104">
    <property type="entry name" value="Integrase_catalytic"/>
</dbReference>
<evidence type="ECO:0000313" key="8">
    <source>
        <dbReference type="EMBL" id="AEV17596.1"/>
    </source>
</evidence>
<dbReference type="Gene3D" id="1.10.150.130">
    <property type="match status" value="1"/>
</dbReference>
<dbReference type="PANTHER" id="PTHR30349">
    <property type="entry name" value="PHAGE INTEGRASE-RELATED"/>
    <property type="match status" value="1"/>
</dbReference>
<evidence type="ECO:0000259" key="6">
    <source>
        <dbReference type="PROSITE" id="PS51898"/>
    </source>
</evidence>
<proteinExistence type="inferred from homology"/>
<dbReference type="InterPro" id="IPR011010">
    <property type="entry name" value="DNA_brk_join_enz"/>
</dbReference>
<dbReference type="Pfam" id="PF14657">
    <property type="entry name" value="Arm-DNA-bind_4"/>
    <property type="match status" value="1"/>
</dbReference>
<comment type="similarity">
    <text evidence="1">Belongs to the 'phage' integrase family.</text>
</comment>
<dbReference type="InterPro" id="IPR044068">
    <property type="entry name" value="CB"/>
</dbReference>
<keyword evidence="3 5" id="KW-0238">DNA-binding</keyword>
<dbReference type="InterPro" id="IPR004107">
    <property type="entry name" value="Integrase_SAM-like_N"/>
</dbReference>
<evidence type="ECO:0000256" key="1">
    <source>
        <dbReference type="ARBA" id="ARBA00008857"/>
    </source>
</evidence>
<dbReference type="PROSITE" id="PS51898">
    <property type="entry name" value="TYR_RECOMBINASE"/>
    <property type="match status" value="1"/>
</dbReference>
<dbReference type="PANTHER" id="PTHR30349:SF64">
    <property type="entry name" value="PROPHAGE INTEGRASE INTD-RELATED"/>
    <property type="match status" value="1"/>
</dbReference>
<dbReference type="CDD" id="cd01189">
    <property type="entry name" value="INT_ICEBs1_C_like"/>
    <property type="match status" value="1"/>
</dbReference>
<dbReference type="InterPro" id="IPR050090">
    <property type="entry name" value="Tyrosine_recombinase_XerCD"/>
</dbReference>
<dbReference type="InterPro" id="IPR013762">
    <property type="entry name" value="Integrase-like_cat_sf"/>
</dbReference>
<evidence type="ECO:0000256" key="3">
    <source>
        <dbReference type="ARBA" id="ARBA00023125"/>
    </source>
</evidence>
<evidence type="ECO:0000256" key="2">
    <source>
        <dbReference type="ARBA" id="ARBA00022908"/>
    </source>
</evidence>
<feature type="domain" description="Tyr recombinase" evidence="6">
    <location>
        <begin position="177"/>
        <end position="381"/>
    </location>
</feature>
<evidence type="ECO:0000256" key="5">
    <source>
        <dbReference type="PROSITE-ProRule" id="PRU01248"/>
    </source>
</evidence>
<name>A0ABM5MDH9_GEOTH</name>
<feature type="domain" description="Core-binding (CB)" evidence="7">
    <location>
        <begin position="66"/>
        <end position="147"/>
    </location>
</feature>
<protein>
    <submittedName>
        <fullName evidence="8">Integrase</fullName>
    </submittedName>
</protein>
<reference evidence="8 9" key="1">
    <citation type="submission" date="2011-11" db="EMBL/GenBank/DDBJ databases">
        <title>Complete genome sequence of thermophilic Geobacillus thermoleovorans CCB_US3_UF5.</title>
        <authorList>
            <person name="Muhd Sakaff M.K.L."/>
            <person name="Abdul Rahman A.Y."/>
            <person name="Saito J.A."/>
            <person name="Hou S."/>
            <person name="Alam M."/>
        </authorList>
    </citation>
    <scope>NUCLEOTIDE SEQUENCE [LARGE SCALE GENOMIC DNA]</scope>
    <source>
        <strain evidence="8 9">CCB_US3_UF5</strain>
    </source>
</reference>
<dbReference type="Gene3D" id="1.10.443.10">
    <property type="entry name" value="Intergrase catalytic core"/>
    <property type="match status" value="1"/>
</dbReference>
<dbReference type="PROSITE" id="PS51900">
    <property type="entry name" value="CB"/>
    <property type="match status" value="1"/>
</dbReference>
<dbReference type="Proteomes" id="UP000005636">
    <property type="component" value="Chromosome"/>
</dbReference>
<accession>A0ABM5MDH9</accession>
<keyword evidence="4" id="KW-0233">DNA recombination</keyword>
<gene>
    <name evidence="8" type="ORF">GTCCBUS3UF5_2700</name>
</gene>
<evidence type="ECO:0000259" key="7">
    <source>
        <dbReference type="PROSITE" id="PS51900"/>
    </source>
</evidence>
<keyword evidence="2" id="KW-0229">DNA integration</keyword>
<dbReference type="InterPro" id="IPR028259">
    <property type="entry name" value="AP2-like_int_N"/>
</dbReference>
<evidence type="ECO:0000256" key="4">
    <source>
        <dbReference type="ARBA" id="ARBA00023172"/>
    </source>
</evidence>
<dbReference type="Pfam" id="PF14659">
    <property type="entry name" value="Phage_int_SAM_3"/>
    <property type="match status" value="1"/>
</dbReference>
<dbReference type="InterPro" id="IPR010998">
    <property type="entry name" value="Integrase_recombinase_N"/>
</dbReference>
<dbReference type="RefSeq" id="WP_013144059.1">
    <property type="nucleotide sequence ID" value="NC_016593.1"/>
</dbReference>
<keyword evidence="9" id="KW-1185">Reference proteome</keyword>
<dbReference type="SUPFAM" id="SSF56349">
    <property type="entry name" value="DNA breaking-rejoining enzymes"/>
    <property type="match status" value="1"/>
</dbReference>